<gene>
    <name evidence="2" type="ORF">E6W36_12855</name>
</gene>
<feature type="transmembrane region" description="Helical" evidence="1">
    <location>
        <begin position="12"/>
        <end position="32"/>
    </location>
</feature>
<keyword evidence="3" id="KW-1185">Reference proteome</keyword>
<dbReference type="EMBL" id="CP039704">
    <property type="protein sequence ID" value="QCI80078.1"/>
    <property type="molecule type" value="Genomic_DNA"/>
</dbReference>
<accession>A0A4D7C904</accession>
<dbReference type="AlphaFoldDB" id="A0A4D7C904"/>
<dbReference type="RefSeq" id="WP_222872937.1">
    <property type="nucleotide sequence ID" value="NZ_CP039704.1"/>
</dbReference>
<name>A0A4D7C904_9SPHN</name>
<evidence type="ECO:0000313" key="3">
    <source>
        <dbReference type="Proteomes" id="UP000298714"/>
    </source>
</evidence>
<proteinExistence type="predicted"/>
<sequence length="109" mass="10904">MAKVPSPSGRVAVTAALLGAISVLPLMVLAVLPQEGGRWLVFGAPGRKVALIDRMVGGVWLVDAPEGLAPADVYAAGAWLVLDAGALAGCGSRTISPSTKGSADVDIPT</sequence>
<keyword evidence="1" id="KW-0472">Membrane</keyword>
<organism evidence="2 3">
    <name type="scientific">Hankyongella ginsenosidimutans</name>
    <dbReference type="NCBI Taxonomy" id="1763828"/>
    <lineage>
        <taxon>Bacteria</taxon>
        <taxon>Pseudomonadati</taxon>
        <taxon>Pseudomonadota</taxon>
        <taxon>Alphaproteobacteria</taxon>
        <taxon>Sphingomonadales</taxon>
        <taxon>Sphingomonadaceae</taxon>
        <taxon>Hankyongella</taxon>
    </lineage>
</organism>
<evidence type="ECO:0000313" key="2">
    <source>
        <dbReference type="EMBL" id="QCI80078.1"/>
    </source>
</evidence>
<keyword evidence="1" id="KW-0812">Transmembrane</keyword>
<keyword evidence="1" id="KW-1133">Transmembrane helix</keyword>
<protein>
    <submittedName>
        <fullName evidence="2">Uncharacterized protein</fullName>
    </submittedName>
</protein>
<reference evidence="3" key="1">
    <citation type="submission" date="2019-04" db="EMBL/GenBank/DDBJ databases">
        <title>Complete genome sequence of Sphingomonas sp. W1-2-3.</title>
        <authorList>
            <person name="Im W.T."/>
        </authorList>
    </citation>
    <scope>NUCLEOTIDE SEQUENCE [LARGE SCALE GENOMIC DNA]</scope>
    <source>
        <strain evidence="3">W1-2-3</strain>
    </source>
</reference>
<dbReference type="Proteomes" id="UP000298714">
    <property type="component" value="Chromosome"/>
</dbReference>
<dbReference type="KEGG" id="hgn:E6W36_12855"/>
<evidence type="ECO:0000256" key="1">
    <source>
        <dbReference type="SAM" id="Phobius"/>
    </source>
</evidence>